<proteinExistence type="inferred from homology"/>
<organism evidence="14 15">
    <name type="scientific">Candidatus Ventrousia excrementavium</name>
    <dbReference type="NCBI Taxonomy" id="2840961"/>
    <lineage>
        <taxon>Bacteria</taxon>
        <taxon>Bacillati</taxon>
        <taxon>Bacillota</taxon>
        <taxon>Clostridia</taxon>
        <taxon>Eubacteriales</taxon>
        <taxon>Clostridiaceae</taxon>
        <taxon>Clostridiaceae incertae sedis</taxon>
        <taxon>Candidatus Ventrousia</taxon>
    </lineage>
</organism>
<evidence type="ECO:0000259" key="11">
    <source>
        <dbReference type="Pfam" id="PF02878"/>
    </source>
</evidence>
<feature type="domain" description="Alpha-D-phosphohexomutase alpha/beta/alpha" evidence="11">
    <location>
        <begin position="3"/>
        <end position="134"/>
    </location>
</feature>
<dbReference type="Pfam" id="PF00408">
    <property type="entry name" value="PGM_PMM_IV"/>
    <property type="match status" value="1"/>
</dbReference>
<feature type="domain" description="Alpha-D-phosphohexomutase C-terminal" evidence="10">
    <location>
        <begin position="374"/>
        <end position="441"/>
    </location>
</feature>
<dbReference type="PROSITE" id="PS00710">
    <property type="entry name" value="PGM_PMM"/>
    <property type="match status" value="1"/>
</dbReference>
<comment type="caution">
    <text evidence="14">The sequence shown here is derived from an EMBL/GenBank/DDBJ whole genome shotgun (WGS) entry which is preliminary data.</text>
</comment>
<evidence type="ECO:0000259" key="13">
    <source>
        <dbReference type="Pfam" id="PF02880"/>
    </source>
</evidence>
<dbReference type="InterPro" id="IPR005844">
    <property type="entry name" value="A-D-PHexomutase_a/b/a-I"/>
</dbReference>
<dbReference type="Gene3D" id="3.40.120.10">
    <property type="entry name" value="Alpha-D-Glucose-1,6-Bisphosphate, subunit A, domain 3"/>
    <property type="match status" value="3"/>
</dbReference>
<gene>
    <name evidence="7" type="primary">glmM</name>
    <name evidence="14" type="ORF">IAB67_02460</name>
</gene>
<dbReference type="InterPro" id="IPR050060">
    <property type="entry name" value="Phosphoglucosamine_mutase"/>
</dbReference>
<dbReference type="EMBL" id="DVMR01000028">
    <property type="protein sequence ID" value="HIU43141.1"/>
    <property type="molecule type" value="Genomic_DNA"/>
</dbReference>
<dbReference type="AlphaFoldDB" id="A0A9D1IUT2"/>
<dbReference type="SUPFAM" id="SSF53738">
    <property type="entry name" value="Phosphoglucomutase, first 3 domains"/>
    <property type="match status" value="3"/>
</dbReference>
<dbReference type="GO" id="GO:0008966">
    <property type="term" value="F:phosphoglucosamine mutase activity"/>
    <property type="evidence" value="ECO:0007669"/>
    <property type="project" value="UniProtKB-UniRule"/>
</dbReference>
<evidence type="ECO:0000256" key="3">
    <source>
        <dbReference type="ARBA" id="ARBA00022723"/>
    </source>
</evidence>
<dbReference type="PANTHER" id="PTHR42946">
    <property type="entry name" value="PHOSPHOHEXOSE MUTASE"/>
    <property type="match status" value="1"/>
</dbReference>
<dbReference type="GO" id="GO:0004615">
    <property type="term" value="F:phosphomannomutase activity"/>
    <property type="evidence" value="ECO:0007669"/>
    <property type="project" value="TreeGrafter"/>
</dbReference>
<dbReference type="InterPro" id="IPR005845">
    <property type="entry name" value="A-D-PHexomutase_a/b/a-II"/>
</dbReference>
<keyword evidence="5 7" id="KW-0413">Isomerase</keyword>
<sequence length="450" mass="48013">MGKYFGTDGARGVANVELTAELAYRIGVAAAWVLTRELQHRPCFFIGRDTRISGNMLEAALEAGICAAGVDVVSLGVLPTPAVAYLTSVHQTDAGFVISASHNPFEHNGIKIFGSRGYKLSDEQEEQIEHYIDNPPAEAMATGAELGRITHLELSAEVEYTNHIIKSAPGRIEGMRIILDCANGAASQTAERIFSALGADVTLIHHSPNGVNINEGCGSTHMDDLCARVVAGGYDLGAAFDGDADRCLLVDERGRVIDGDCVLALLADKMHCAGSLRGGVSATVMSNLGLRSFCRERGIEVGCTKVGDRYVLEEMLEKGWNLGGEQSGHVILSDHATTGDGQLTAAHFLCMVAESGKKASELRDLVPSFPQVTVNVPAPNSVKKQVADLPAVREVAAQIEKAFGADGRILIRPSGTEALVRVMVEGRDEEQVRTWVQRAADVIRQAVAEL</sequence>
<dbReference type="Pfam" id="PF02878">
    <property type="entry name" value="PGM_PMM_I"/>
    <property type="match status" value="1"/>
</dbReference>
<keyword evidence="3 7" id="KW-0479">Metal-binding</keyword>
<evidence type="ECO:0000256" key="1">
    <source>
        <dbReference type="ARBA" id="ARBA00010231"/>
    </source>
</evidence>
<dbReference type="SUPFAM" id="SSF55957">
    <property type="entry name" value="Phosphoglucomutase, C-terminal domain"/>
    <property type="match status" value="1"/>
</dbReference>
<dbReference type="FunFam" id="3.30.310.50:FF:000001">
    <property type="entry name" value="Phosphoglucosamine mutase"/>
    <property type="match status" value="1"/>
</dbReference>
<dbReference type="InterPro" id="IPR005841">
    <property type="entry name" value="Alpha-D-phosphohexomutase_SF"/>
</dbReference>
<dbReference type="Gene3D" id="3.30.310.50">
    <property type="entry name" value="Alpha-D-phosphohexomutase, C-terminal domain"/>
    <property type="match status" value="1"/>
</dbReference>
<dbReference type="EC" id="5.4.2.10" evidence="7 9"/>
<feature type="binding site" evidence="7">
    <location>
        <position position="241"/>
    </location>
    <ligand>
        <name>Mg(2+)</name>
        <dbReference type="ChEBI" id="CHEBI:18420"/>
    </ligand>
</feature>
<evidence type="ECO:0000256" key="8">
    <source>
        <dbReference type="RuleBase" id="RU004326"/>
    </source>
</evidence>
<dbReference type="Pfam" id="PF02879">
    <property type="entry name" value="PGM_PMM_II"/>
    <property type="match status" value="1"/>
</dbReference>
<dbReference type="InterPro" id="IPR016055">
    <property type="entry name" value="A-D-PHexomutase_a/b/a-I/II/III"/>
</dbReference>
<evidence type="ECO:0000259" key="10">
    <source>
        <dbReference type="Pfam" id="PF00408"/>
    </source>
</evidence>
<dbReference type="PANTHER" id="PTHR42946:SF1">
    <property type="entry name" value="PHOSPHOGLUCOMUTASE (ALPHA-D-GLUCOSE-1,6-BISPHOSPHATE-DEPENDENT)"/>
    <property type="match status" value="1"/>
</dbReference>
<dbReference type="FunFam" id="3.40.120.10:FF:000003">
    <property type="entry name" value="Phosphoglucosamine mutase"/>
    <property type="match status" value="1"/>
</dbReference>
<feature type="modified residue" description="Phosphoserine" evidence="7">
    <location>
        <position position="101"/>
    </location>
</feature>
<comment type="similarity">
    <text evidence="1 7 8">Belongs to the phosphohexose mutase family.</text>
</comment>
<feature type="binding site" evidence="7">
    <location>
        <position position="243"/>
    </location>
    <ligand>
        <name>Mg(2+)</name>
        <dbReference type="ChEBI" id="CHEBI:18420"/>
    </ligand>
</feature>
<dbReference type="NCBIfam" id="TIGR01455">
    <property type="entry name" value="glmM"/>
    <property type="match status" value="1"/>
</dbReference>
<feature type="binding site" evidence="7">
    <location>
        <position position="245"/>
    </location>
    <ligand>
        <name>Mg(2+)</name>
        <dbReference type="ChEBI" id="CHEBI:18420"/>
    </ligand>
</feature>
<evidence type="ECO:0000256" key="4">
    <source>
        <dbReference type="ARBA" id="ARBA00022842"/>
    </source>
</evidence>
<reference evidence="14" key="1">
    <citation type="submission" date="2020-10" db="EMBL/GenBank/DDBJ databases">
        <authorList>
            <person name="Gilroy R."/>
        </authorList>
    </citation>
    <scope>NUCLEOTIDE SEQUENCE</scope>
    <source>
        <strain evidence="14">CHK191-8634</strain>
    </source>
</reference>
<evidence type="ECO:0000256" key="2">
    <source>
        <dbReference type="ARBA" id="ARBA00022553"/>
    </source>
</evidence>
<evidence type="ECO:0000259" key="12">
    <source>
        <dbReference type="Pfam" id="PF02879"/>
    </source>
</evidence>
<evidence type="ECO:0000256" key="6">
    <source>
        <dbReference type="ARBA" id="ARBA00050364"/>
    </source>
</evidence>
<feature type="active site" description="Phosphoserine intermediate" evidence="7">
    <location>
        <position position="101"/>
    </location>
</feature>
<comment type="cofactor">
    <cofactor evidence="7">
        <name>Mg(2+)</name>
        <dbReference type="ChEBI" id="CHEBI:18420"/>
    </cofactor>
    <text evidence="7">Binds 1 Mg(2+) ion per subunit.</text>
</comment>
<name>A0A9D1IUT2_9CLOT</name>
<accession>A0A9D1IUT2</accession>
<dbReference type="GO" id="GO:0005975">
    <property type="term" value="P:carbohydrate metabolic process"/>
    <property type="evidence" value="ECO:0007669"/>
    <property type="project" value="InterPro"/>
</dbReference>
<dbReference type="GO" id="GO:0009252">
    <property type="term" value="P:peptidoglycan biosynthetic process"/>
    <property type="evidence" value="ECO:0007669"/>
    <property type="project" value="TreeGrafter"/>
</dbReference>
<dbReference type="GO" id="GO:0005829">
    <property type="term" value="C:cytosol"/>
    <property type="evidence" value="ECO:0007669"/>
    <property type="project" value="TreeGrafter"/>
</dbReference>
<feature type="binding site" description="via phosphate group" evidence="7">
    <location>
        <position position="101"/>
    </location>
    <ligand>
        <name>Mg(2+)</name>
        <dbReference type="ChEBI" id="CHEBI:18420"/>
    </ligand>
</feature>
<dbReference type="InterPro" id="IPR016066">
    <property type="entry name" value="A-D-PHexomutase_CS"/>
</dbReference>
<keyword evidence="4 7" id="KW-0460">Magnesium</keyword>
<dbReference type="InterPro" id="IPR036900">
    <property type="entry name" value="A-D-PHexomutase_C_sf"/>
</dbReference>
<feature type="domain" description="Alpha-D-phosphohexomutase alpha/beta/alpha" evidence="13">
    <location>
        <begin position="258"/>
        <end position="367"/>
    </location>
</feature>
<dbReference type="InterPro" id="IPR005843">
    <property type="entry name" value="A-D-PHexomutase_C"/>
</dbReference>
<evidence type="ECO:0000256" key="5">
    <source>
        <dbReference type="ARBA" id="ARBA00023235"/>
    </source>
</evidence>
<dbReference type="GO" id="GO:0000287">
    <property type="term" value="F:magnesium ion binding"/>
    <property type="evidence" value="ECO:0007669"/>
    <property type="project" value="UniProtKB-UniRule"/>
</dbReference>
<dbReference type="InterPro" id="IPR005846">
    <property type="entry name" value="A-D-PHexomutase_a/b/a-III"/>
</dbReference>
<keyword evidence="2 7" id="KW-0597">Phosphoprotein</keyword>
<evidence type="ECO:0000313" key="14">
    <source>
        <dbReference type="EMBL" id="HIU43141.1"/>
    </source>
</evidence>
<dbReference type="Pfam" id="PF02880">
    <property type="entry name" value="PGM_PMM_III"/>
    <property type="match status" value="1"/>
</dbReference>
<dbReference type="Proteomes" id="UP000824073">
    <property type="component" value="Unassembled WGS sequence"/>
</dbReference>
<dbReference type="HAMAP" id="MF_01554_B">
    <property type="entry name" value="GlmM_B"/>
    <property type="match status" value="1"/>
</dbReference>
<reference evidence="14" key="2">
    <citation type="journal article" date="2021" name="PeerJ">
        <title>Extensive microbial diversity within the chicken gut microbiome revealed by metagenomics and culture.</title>
        <authorList>
            <person name="Gilroy R."/>
            <person name="Ravi A."/>
            <person name="Getino M."/>
            <person name="Pursley I."/>
            <person name="Horton D.L."/>
            <person name="Alikhan N.F."/>
            <person name="Baker D."/>
            <person name="Gharbi K."/>
            <person name="Hall N."/>
            <person name="Watson M."/>
            <person name="Adriaenssens E.M."/>
            <person name="Foster-Nyarko E."/>
            <person name="Jarju S."/>
            <person name="Secka A."/>
            <person name="Antonio M."/>
            <person name="Oren A."/>
            <person name="Chaudhuri R.R."/>
            <person name="La Ragione R."/>
            <person name="Hildebrand F."/>
            <person name="Pallen M.J."/>
        </authorList>
    </citation>
    <scope>NUCLEOTIDE SEQUENCE</scope>
    <source>
        <strain evidence="14">CHK191-8634</strain>
    </source>
</reference>
<comment type="PTM">
    <text evidence="7">Activated by phosphorylation.</text>
</comment>
<comment type="function">
    <text evidence="7 9">Catalyzes the conversion of glucosamine-6-phosphate to glucosamine-1-phosphate.</text>
</comment>
<comment type="catalytic activity">
    <reaction evidence="6 7 9">
        <text>alpha-D-glucosamine 1-phosphate = D-glucosamine 6-phosphate</text>
        <dbReference type="Rhea" id="RHEA:23424"/>
        <dbReference type="ChEBI" id="CHEBI:58516"/>
        <dbReference type="ChEBI" id="CHEBI:58725"/>
        <dbReference type="EC" id="5.4.2.10"/>
    </reaction>
</comment>
<dbReference type="FunFam" id="3.40.120.10:FF:000001">
    <property type="entry name" value="Phosphoglucosamine mutase"/>
    <property type="match status" value="1"/>
</dbReference>
<dbReference type="GO" id="GO:0006048">
    <property type="term" value="P:UDP-N-acetylglucosamine biosynthetic process"/>
    <property type="evidence" value="ECO:0007669"/>
    <property type="project" value="TreeGrafter"/>
</dbReference>
<feature type="domain" description="Alpha-D-phosphohexomutase alpha/beta/alpha" evidence="12">
    <location>
        <begin position="159"/>
        <end position="254"/>
    </location>
</feature>
<protein>
    <recommendedName>
        <fullName evidence="7 9">Phosphoglucosamine mutase</fullName>
        <ecNumber evidence="7 9">5.4.2.10</ecNumber>
    </recommendedName>
</protein>
<dbReference type="PRINTS" id="PR00509">
    <property type="entry name" value="PGMPMM"/>
</dbReference>
<evidence type="ECO:0000256" key="7">
    <source>
        <dbReference type="HAMAP-Rule" id="MF_01554"/>
    </source>
</evidence>
<evidence type="ECO:0000313" key="15">
    <source>
        <dbReference type="Proteomes" id="UP000824073"/>
    </source>
</evidence>
<evidence type="ECO:0000256" key="9">
    <source>
        <dbReference type="RuleBase" id="RU004327"/>
    </source>
</evidence>
<dbReference type="CDD" id="cd05802">
    <property type="entry name" value="GlmM"/>
    <property type="match status" value="1"/>
</dbReference>
<dbReference type="InterPro" id="IPR006352">
    <property type="entry name" value="GlmM_bact"/>
</dbReference>